<accession>A0A0F9BQ52</accession>
<name>A0A0F9BQ52_9ZZZZ</name>
<organism evidence="1">
    <name type="scientific">marine sediment metagenome</name>
    <dbReference type="NCBI Taxonomy" id="412755"/>
    <lineage>
        <taxon>unclassified sequences</taxon>
        <taxon>metagenomes</taxon>
        <taxon>ecological metagenomes</taxon>
    </lineage>
</organism>
<sequence>EVINIIPSQTKGEGTLLTLECLGIEYHTQQIHIAKPYYFEDSFTVAVSIGDIYNANAGSEQPQLTNHSLIWLEANGFGNGLPFFNANNHEFGLNEDTAYNRWMDLIEGAGAAVSAGGALKFFELSFDYVGQNSISMRLRPSGENASPITIKNAKVTNPKTVGEQEGELSNPTGTNLLAWGSPEHGSLPVDNSRYNSGIMTFVFRPIWITGTVYDVDARVKDVDTSLGTTAAKHYKANTAHTAGATFAGDIAKWDQIDMSDEFGDSIQYSPWTDEKNVVWRNNGCDTELTGIHWTYKKKPFKGKPLCHKCCDILKGIRTPNGMKV</sequence>
<evidence type="ECO:0000313" key="1">
    <source>
        <dbReference type="EMBL" id="KKL15957.1"/>
    </source>
</evidence>
<dbReference type="EMBL" id="LAZR01039858">
    <property type="protein sequence ID" value="KKL15957.1"/>
    <property type="molecule type" value="Genomic_DNA"/>
</dbReference>
<gene>
    <name evidence="1" type="ORF">LCGC14_2500420</name>
</gene>
<proteinExistence type="predicted"/>
<feature type="non-terminal residue" evidence="1">
    <location>
        <position position="1"/>
    </location>
</feature>
<comment type="caution">
    <text evidence="1">The sequence shown here is derived from an EMBL/GenBank/DDBJ whole genome shotgun (WGS) entry which is preliminary data.</text>
</comment>
<protein>
    <submittedName>
        <fullName evidence="1">Uncharacterized protein</fullName>
    </submittedName>
</protein>
<reference evidence="1" key="1">
    <citation type="journal article" date="2015" name="Nature">
        <title>Complex archaea that bridge the gap between prokaryotes and eukaryotes.</title>
        <authorList>
            <person name="Spang A."/>
            <person name="Saw J.H."/>
            <person name="Jorgensen S.L."/>
            <person name="Zaremba-Niedzwiedzka K."/>
            <person name="Martijn J."/>
            <person name="Lind A.E."/>
            <person name="van Eijk R."/>
            <person name="Schleper C."/>
            <person name="Guy L."/>
            <person name="Ettema T.J."/>
        </authorList>
    </citation>
    <scope>NUCLEOTIDE SEQUENCE</scope>
</reference>
<dbReference type="AlphaFoldDB" id="A0A0F9BQ52"/>